<evidence type="ECO:0000313" key="6">
    <source>
        <dbReference type="Proteomes" id="UP000308802"/>
    </source>
</evidence>
<dbReference type="GO" id="GO:0008308">
    <property type="term" value="F:voltage-gated monoatomic anion channel activity"/>
    <property type="evidence" value="ECO:0007669"/>
    <property type="project" value="InterPro"/>
</dbReference>
<proteinExistence type="inferred from homology"/>
<evidence type="ECO:0008006" key="7">
    <source>
        <dbReference type="Google" id="ProtNLM"/>
    </source>
</evidence>
<comment type="similarity">
    <text evidence="1">Belongs to the eukaryotic mitochondrial porin family.</text>
</comment>
<dbReference type="InterPro" id="IPR001925">
    <property type="entry name" value="Porin_Euk"/>
</dbReference>
<dbReference type="PANTHER" id="PTHR11743:SF70">
    <property type="entry name" value="GH26960P-RELATED"/>
    <property type="match status" value="1"/>
</dbReference>
<dbReference type="Pfam" id="PF01459">
    <property type="entry name" value="Porin_3"/>
    <property type="match status" value="1"/>
</dbReference>
<keyword evidence="2" id="KW-0812">Transmembrane</keyword>
<feature type="region of interest" description="Disordered" evidence="4">
    <location>
        <begin position="1"/>
        <end position="21"/>
    </location>
</feature>
<keyword evidence="2" id="KW-0472">Membrane</keyword>
<evidence type="ECO:0000313" key="5">
    <source>
        <dbReference type="EMBL" id="THW79524.1"/>
    </source>
</evidence>
<dbReference type="Proteomes" id="UP000308802">
    <property type="component" value="Unassembled WGS sequence"/>
</dbReference>
<reference evidence="5 6" key="1">
    <citation type="submission" date="2018-10" db="EMBL/GenBank/DDBJ databases">
        <title>Fifty Aureobasidium pullulans genomes reveal a recombining polyextremotolerant generalist.</title>
        <authorList>
            <person name="Gostincar C."/>
            <person name="Turk M."/>
            <person name="Zajc J."/>
            <person name="Gunde-Cimerman N."/>
        </authorList>
    </citation>
    <scope>NUCLEOTIDE SEQUENCE [LARGE SCALE GENOMIC DNA]</scope>
    <source>
        <strain evidence="5 6">EXF-10659</strain>
    </source>
</reference>
<dbReference type="CDD" id="cd07306">
    <property type="entry name" value="Porin3_VDAC"/>
    <property type="match status" value="1"/>
</dbReference>
<evidence type="ECO:0000256" key="3">
    <source>
        <dbReference type="ARBA" id="ARBA00023114"/>
    </source>
</evidence>
<accession>A0A4S9AIV7</accession>
<dbReference type="InterPro" id="IPR027246">
    <property type="entry name" value="Porin_Euk/Tom40"/>
</dbReference>
<dbReference type="GO" id="GO:0005741">
    <property type="term" value="C:mitochondrial outer membrane"/>
    <property type="evidence" value="ECO:0007669"/>
    <property type="project" value="InterPro"/>
</dbReference>
<dbReference type="GO" id="GO:0046930">
    <property type="term" value="C:pore complex"/>
    <property type="evidence" value="ECO:0007669"/>
    <property type="project" value="UniProtKB-KW"/>
</dbReference>
<keyword evidence="3" id="KW-0626">Porin</keyword>
<evidence type="ECO:0000256" key="4">
    <source>
        <dbReference type="SAM" id="MobiDB-lite"/>
    </source>
</evidence>
<dbReference type="Gene3D" id="2.40.160.10">
    <property type="entry name" value="Porin"/>
    <property type="match status" value="1"/>
</dbReference>
<gene>
    <name evidence="5" type="ORF">D6D19_01120</name>
</gene>
<evidence type="ECO:0000256" key="2">
    <source>
        <dbReference type="ARBA" id="ARBA00022452"/>
    </source>
</evidence>
<keyword evidence="3" id="KW-0813">Transport</keyword>
<dbReference type="EMBL" id="QZAO01000016">
    <property type="protein sequence ID" value="THW79524.1"/>
    <property type="molecule type" value="Genomic_DNA"/>
</dbReference>
<keyword evidence="3" id="KW-0406">Ion transport</keyword>
<dbReference type="AlphaFoldDB" id="A0A4S9AIV7"/>
<sequence length="434" mass="46546">MFSSHVDGIGENGEARTKQNNLSSVRHPRYILVYTSTHPSSSHIYTMAAPDFSDISKPLDGRIGAQRVIPVMPLPAYGDLSKAANDLINKDFYHTQAGMLDRIGATTTNKRDTANLEVKLKAPNGANVTVKGKQAFDGATTASLEGKYTLKPQGTHFLQMSRLFFPLPVSARQSLYLMIVSVPVAQKKTSSAPNDSSQHHVYLTYRSKSGITVTQGWTTAALLDTKVEFASLMSQPVKAEFQNLFNPNAPSKAAQKLNLTFKQPNLHARAFLDHSAAGNINALIDATVGHEGFVAGAEAGYDVSKAAITRYSAGLGYQAPTFTASLIAMQNLSVLAASYYQKVNSNVEAGAKATYDLQGGKSVGLEVASKYKLDPLSFAKRSTLQAKINDRGIAALAYNTKLNAGTTFGVGLSLDTNKLNEAGHKIGTSFVFEG</sequence>
<dbReference type="GO" id="GO:0015288">
    <property type="term" value="F:porin activity"/>
    <property type="evidence" value="ECO:0007669"/>
    <property type="project" value="UniProtKB-KW"/>
</dbReference>
<name>A0A4S9AIV7_AURPU</name>
<organism evidence="5 6">
    <name type="scientific">Aureobasidium pullulans</name>
    <name type="common">Black yeast</name>
    <name type="synonym">Pullularia pullulans</name>
    <dbReference type="NCBI Taxonomy" id="5580"/>
    <lineage>
        <taxon>Eukaryota</taxon>
        <taxon>Fungi</taxon>
        <taxon>Dikarya</taxon>
        <taxon>Ascomycota</taxon>
        <taxon>Pezizomycotina</taxon>
        <taxon>Dothideomycetes</taxon>
        <taxon>Dothideomycetidae</taxon>
        <taxon>Dothideales</taxon>
        <taxon>Saccotheciaceae</taxon>
        <taxon>Aureobasidium</taxon>
    </lineage>
</organism>
<evidence type="ECO:0000256" key="1">
    <source>
        <dbReference type="ARBA" id="ARBA00007780"/>
    </source>
</evidence>
<comment type="caution">
    <text evidence="5">The sequence shown here is derived from an EMBL/GenBank/DDBJ whole genome shotgun (WGS) entry which is preliminary data.</text>
</comment>
<dbReference type="InterPro" id="IPR023614">
    <property type="entry name" value="Porin_dom_sf"/>
</dbReference>
<dbReference type="PANTHER" id="PTHR11743">
    <property type="entry name" value="VOLTAGE-DEPENDENT ANION-SELECTIVE CHANNEL"/>
    <property type="match status" value="1"/>
</dbReference>
<keyword evidence="2" id="KW-1134">Transmembrane beta strand</keyword>
<protein>
    <recommendedName>
        <fullName evidence="7">Mitochondrial outer membrane protein porin</fullName>
    </recommendedName>
</protein>